<dbReference type="OrthoDB" id="6447432at2"/>
<dbReference type="Proteomes" id="UP000245981">
    <property type="component" value="Unassembled WGS sequence"/>
</dbReference>
<comment type="caution">
    <text evidence="1">The sequence shown here is derived from an EMBL/GenBank/DDBJ whole genome shotgun (WGS) entry which is preliminary data.</text>
</comment>
<dbReference type="RefSeq" id="WP_146198133.1">
    <property type="nucleotide sequence ID" value="NZ_QGHF01000010.1"/>
</dbReference>
<evidence type="ECO:0000313" key="2">
    <source>
        <dbReference type="Proteomes" id="UP000245981"/>
    </source>
</evidence>
<evidence type="ECO:0008006" key="3">
    <source>
        <dbReference type="Google" id="ProtNLM"/>
    </source>
</evidence>
<evidence type="ECO:0000313" key="1">
    <source>
        <dbReference type="EMBL" id="PWK94619.1"/>
    </source>
</evidence>
<sequence length="421" mass="48987">MSNFYYQTVINVGSMNVCFFRYKDVFQIYPADQTARNLAAPNQQGDAVIIEYNDAYRLRAEKEERKNVFGEGYGHLDLLLELVALLQIITNCPCWIPSDGVNVSPGVQQKIEGFTDTGSTPEMRVEEARILNRMNPTWGPLSVQKQAVEFLDSYFKMNADARHRINASLFLHQKMRRIILLAPSMGIVGLISSIENLVHFKGEREGFKVERCDECSIEKYKLTRRYRDFMEAYSEGNFVKKYGVRDFYHTEPEFSEKTFRQIVMDFYTRRSKIAHAGEILELDRTLSGFKMSEVRLFTEVEALTRIALFSYILEFDADEDVHDDSSEQRFYDMLGNYPWAIPLWNRKAGIMNSEAVERFRLSANRQEKILLHFFSSVWLGKGTDFDISDAANALDRQDRNMIVDWFLDPFWPNEIKKVIPA</sequence>
<dbReference type="AlphaFoldDB" id="A0A2V2BDK0"/>
<reference evidence="1 2" key="1">
    <citation type="submission" date="2018-05" db="EMBL/GenBank/DDBJ databases">
        <title>Genomic Encyclopedia of Type Strains, Phase IV (KMG-V): Genome sequencing to study the core and pangenomes of soil and plant-associated prokaryotes.</title>
        <authorList>
            <person name="Whitman W."/>
        </authorList>
    </citation>
    <scope>NUCLEOTIDE SEQUENCE [LARGE SCALE GENOMIC DNA]</scope>
    <source>
        <strain evidence="1 2">PNA 200-10</strain>
    </source>
</reference>
<dbReference type="EMBL" id="QGHF01000010">
    <property type="protein sequence ID" value="PWK94619.1"/>
    <property type="molecule type" value="Genomic_DNA"/>
</dbReference>
<protein>
    <recommendedName>
        <fullName evidence="3">Apea-like HEPN domain-containing protein</fullName>
    </recommendedName>
</protein>
<proteinExistence type="predicted"/>
<accession>A0A2V2BDK0</accession>
<gene>
    <name evidence="1" type="ORF">C7431_110115</name>
</gene>
<name>A0A2V2BDK0_9GAMM</name>
<organism evidence="1 2">
    <name type="scientific">Pantoea allii</name>
    <dbReference type="NCBI Taxonomy" id="574096"/>
    <lineage>
        <taxon>Bacteria</taxon>
        <taxon>Pseudomonadati</taxon>
        <taxon>Pseudomonadota</taxon>
        <taxon>Gammaproteobacteria</taxon>
        <taxon>Enterobacterales</taxon>
        <taxon>Erwiniaceae</taxon>
        <taxon>Pantoea</taxon>
    </lineage>
</organism>